<dbReference type="PANTHER" id="PTHR34456">
    <property type="entry name" value="MITOVIRUS RNA-DEPENDENT RNA POLYMERASE"/>
    <property type="match status" value="1"/>
</dbReference>
<dbReference type="GO" id="GO:0003968">
    <property type="term" value="F:RNA-directed RNA polymerase activity"/>
    <property type="evidence" value="ECO:0007669"/>
    <property type="project" value="UniProtKB-KW"/>
</dbReference>
<reference evidence="5" key="1">
    <citation type="journal article" date="2020" name="Virus Evol.">
        <title>Analysis of the virome associated to grapevine downy mildew lesions reveals new mycovirus lineages.</title>
        <authorList>
            <person name="Chiapello M."/>
            <person name="Rodriguez-Romero J."/>
            <person name="Ayllon M.A."/>
            <person name="Turina M."/>
        </authorList>
    </citation>
    <scope>NUCLEOTIDE SEQUENCE</scope>
    <source>
        <strain evidence="5">DMG-G_DN40058</strain>
    </source>
</reference>
<evidence type="ECO:0000256" key="1">
    <source>
        <dbReference type="ARBA" id="ARBA00022484"/>
    </source>
</evidence>
<dbReference type="PANTHER" id="PTHR34456:SF13">
    <property type="entry name" value="REVERSE TRANSCRIPTASE DOMAIN-CONTAINING PROTEIN"/>
    <property type="match status" value="1"/>
</dbReference>
<evidence type="ECO:0000313" key="5">
    <source>
        <dbReference type="EMBL" id="QIR30240.1"/>
    </source>
</evidence>
<dbReference type="EMBL" id="MN539778">
    <property type="protein sequence ID" value="QIR30240.1"/>
    <property type="molecule type" value="Genomic_RNA"/>
</dbReference>
<keyword evidence="2" id="KW-0808">Transferase</keyword>
<organism evidence="5">
    <name type="scientific">Plasmopara viticola lesion associated mitovirus 17</name>
    <dbReference type="NCBI Taxonomy" id="2719442"/>
    <lineage>
        <taxon>Viruses</taxon>
        <taxon>Riboviria</taxon>
        <taxon>Orthornavirae</taxon>
        <taxon>Lenarviricota</taxon>
        <taxon>Howeltoviricetes</taxon>
        <taxon>Cryppavirales</taxon>
        <taxon>Mitoviridae</taxon>
        <taxon>Mitovirus</taxon>
    </lineage>
</organism>
<accession>A0A6G9RV59</accession>
<keyword evidence="1 5" id="KW-0696">RNA-directed RNA polymerase</keyword>
<dbReference type="InterPro" id="IPR008686">
    <property type="entry name" value="RNA_pol_mitovir"/>
</dbReference>
<sequence>MPIGARISRTSFGIPRIIPAQHRIFIRNRNMGYLVLIRFYLTLFSVYRVLPLVGKPKLNTITDSGKYFNLGRYTNQMERFLRLFCKDETRYLIPRFYFSKLFKTFPIYKASPQSSLIRNSPLLVKSKGLWSTHPVALLETVAALMGNPLIFDMIKDLASAYAPKLLFLFKQLSGIVPDPRAYLGKLSFKEEAAGKVRVFAIVDPITQWLFYPLHKHIFAILRRVPMDGTFNQLKPVWRLLRRQKRMGLPLYSLDLSAATDRMPVSIQASLLDLMVQEIPNFGQKWAAILTSRGYKATSETYGINGVYHYSVGQPMGALSSWAMLALTHHFLVQIAAWDAGFPRNRLFQDYAVLGDDLVIGNTKVKNAYLALLEELGMECGLHKSLLSPRGTGLEFAKSTFVDGVNVSPVSFKELEHAIQDLSAWSAFASKFNLTFDRQARILGFGYLARRKSFKKLNHAMQCVRLALVAKTDFKTQTLKLRRGSELRDFDGVILGMFKMKVLKKVNSHLLREMNRFARLNIREMISGLGWKADFEYYSKSHFVAAYNAATFTASVKAVEQLSTAMSKVSGLWKIKTLDQAFETYLKILQDKAVASLDYFKLKNPKGGRVDSALPFQLRLFRAWSRVSHKVIKDFRENQSKS</sequence>
<keyword evidence="4" id="KW-0472">Membrane</keyword>
<protein>
    <submittedName>
        <fullName evidence="5">RNA-dependent RNA polymerase</fullName>
    </submittedName>
</protein>
<evidence type="ECO:0000256" key="3">
    <source>
        <dbReference type="ARBA" id="ARBA00022695"/>
    </source>
</evidence>
<name>A0A6G9RV59_9VIRU</name>
<feature type="transmembrane region" description="Helical" evidence="4">
    <location>
        <begin position="31"/>
        <end position="50"/>
    </location>
</feature>
<evidence type="ECO:0000256" key="4">
    <source>
        <dbReference type="SAM" id="Phobius"/>
    </source>
</evidence>
<dbReference type="InterPro" id="IPR043502">
    <property type="entry name" value="DNA/RNA_pol_sf"/>
</dbReference>
<evidence type="ECO:0000256" key="2">
    <source>
        <dbReference type="ARBA" id="ARBA00022679"/>
    </source>
</evidence>
<keyword evidence="4" id="KW-0812">Transmembrane</keyword>
<keyword evidence="3" id="KW-0548">Nucleotidyltransferase</keyword>
<dbReference type="Pfam" id="PF05919">
    <property type="entry name" value="Mitovir_RNA_pol"/>
    <property type="match status" value="1"/>
</dbReference>
<dbReference type="SUPFAM" id="SSF56672">
    <property type="entry name" value="DNA/RNA polymerases"/>
    <property type="match status" value="1"/>
</dbReference>
<keyword evidence="4" id="KW-1133">Transmembrane helix</keyword>
<proteinExistence type="predicted"/>